<organism evidence="2 3">
    <name type="scientific">Immersiella caudata</name>
    <dbReference type="NCBI Taxonomy" id="314043"/>
    <lineage>
        <taxon>Eukaryota</taxon>
        <taxon>Fungi</taxon>
        <taxon>Dikarya</taxon>
        <taxon>Ascomycota</taxon>
        <taxon>Pezizomycotina</taxon>
        <taxon>Sordariomycetes</taxon>
        <taxon>Sordariomycetidae</taxon>
        <taxon>Sordariales</taxon>
        <taxon>Lasiosphaeriaceae</taxon>
        <taxon>Immersiella</taxon>
    </lineage>
</organism>
<evidence type="ECO:0000313" key="3">
    <source>
        <dbReference type="Proteomes" id="UP001175000"/>
    </source>
</evidence>
<accession>A0AA39X482</accession>
<dbReference type="AlphaFoldDB" id="A0AA39X482"/>
<protein>
    <submittedName>
        <fullName evidence="2">Uncharacterized protein</fullName>
    </submittedName>
</protein>
<feature type="region of interest" description="Disordered" evidence="1">
    <location>
        <begin position="92"/>
        <end position="115"/>
    </location>
</feature>
<dbReference type="EMBL" id="JAULSU010000002">
    <property type="protein sequence ID" value="KAK0627013.1"/>
    <property type="molecule type" value="Genomic_DNA"/>
</dbReference>
<keyword evidence="3" id="KW-1185">Reference proteome</keyword>
<gene>
    <name evidence="2" type="ORF">B0T14DRAFT_511535</name>
</gene>
<evidence type="ECO:0000256" key="1">
    <source>
        <dbReference type="SAM" id="MobiDB-lite"/>
    </source>
</evidence>
<dbReference type="Proteomes" id="UP001175000">
    <property type="component" value="Unassembled WGS sequence"/>
</dbReference>
<proteinExistence type="predicted"/>
<evidence type="ECO:0000313" key="2">
    <source>
        <dbReference type="EMBL" id="KAK0627013.1"/>
    </source>
</evidence>
<comment type="caution">
    <text evidence="2">The sequence shown here is derived from an EMBL/GenBank/DDBJ whole genome shotgun (WGS) entry which is preliminary data.</text>
</comment>
<name>A0AA39X482_9PEZI</name>
<sequence length="217" mass="24425">MMTMPSGKVSLKTKANWGIRRQSSSVEERVRSWLRLILPPAMVTIIQSPFNPIETVPPSATMLVAKCRSLYALSVAPMRVMLKTNQPKITARVGAQAGSAEEISPRPRKHDLTGDERRTAMNKAARIMLKMEVGRPFWWKILYTAIRNCPLVDWQSQKTYHFHHLGSIPFLTLCYAKLQSLILTTPRSHISKTNAFIMTTKGISSNGGKKSPLYAPY</sequence>
<reference evidence="2" key="1">
    <citation type="submission" date="2023-06" db="EMBL/GenBank/DDBJ databases">
        <title>Genome-scale phylogeny and comparative genomics of the fungal order Sordariales.</title>
        <authorList>
            <consortium name="Lawrence Berkeley National Laboratory"/>
            <person name="Hensen N."/>
            <person name="Bonometti L."/>
            <person name="Westerberg I."/>
            <person name="Brannstrom I.O."/>
            <person name="Guillou S."/>
            <person name="Cros-Aarteil S."/>
            <person name="Calhoun S."/>
            <person name="Haridas S."/>
            <person name="Kuo A."/>
            <person name="Mondo S."/>
            <person name="Pangilinan J."/>
            <person name="Riley R."/>
            <person name="Labutti K."/>
            <person name="Andreopoulos B."/>
            <person name="Lipzen A."/>
            <person name="Chen C."/>
            <person name="Yanf M."/>
            <person name="Daum C."/>
            <person name="Ng V."/>
            <person name="Clum A."/>
            <person name="Steindorff A."/>
            <person name="Ohm R."/>
            <person name="Martin F."/>
            <person name="Silar P."/>
            <person name="Natvig D."/>
            <person name="Lalanne C."/>
            <person name="Gautier V."/>
            <person name="Ament-Velasquez S.L."/>
            <person name="Kruys A."/>
            <person name="Hutchinson M.I."/>
            <person name="Powell A.J."/>
            <person name="Barry K."/>
            <person name="Miller A.N."/>
            <person name="Grigoriev I.V."/>
            <person name="Debuchy R."/>
            <person name="Gladieux P."/>
            <person name="Thoren M.H."/>
            <person name="Johannesson H."/>
        </authorList>
    </citation>
    <scope>NUCLEOTIDE SEQUENCE</scope>
    <source>
        <strain evidence="2">CBS 606.72</strain>
    </source>
</reference>